<proteinExistence type="predicted"/>
<dbReference type="InterPro" id="IPR036275">
    <property type="entry name" value="YdgH-like_sf"/>
</dbReference>
<feature type="chain" id="PRO_5020411166" evidence="2">
    <location>
        <begin position="23"/>
        <end position="85"/>
    </location>
</feature>
<dbReference type="RefSeq" id="WP_132924738.1">
    <property type="nucleotide sequence ID" value="NZ_SJOI01000001.1"/>
</dbReference>
<keyword evidence="1 2" id="KW-0732">Signal</keyword>
<name>A0A4R1NE17_9GAMM</name>
<gene>
    <name evidence="4" type="ORF">EZJ58_4056</name>
</gene>
<organism evidence="4 5">
    <name type="scientific">Sodalis ligni</name>
    <dbReference type="NCBI Taxonomy" id="2697027"/>
    <lineage>
        <taxon>Bacteria</taxon>
        <taxon>Pseudomonadati</taxon>
        <taxon>Pseudomonadota</taxon>
        <taxon>Gammaproteobacteria</taxon>
        <taxon>Enterobacterales</taxon>
        <taxon>Bruguierivoracaceae</taxon>
        <taxon>Sodalis</taxon>
    </lineage>
</organism>
<dbReference type="PROSITE" id="PS51257">
    <property type="entry name" value="PROKAR_LIPOPROTEIN"/>
    <property type="match status" value="1"/>
</dbReference>
<feature type="signal peptide" evidence="2">
    <location>
        <begin position="1"/>
        <end position="22"/>
    </location>
</feature>
<evidence type="ECO:0000259" key="3">
    <source>
        <dbReference type="Pfam" id="PF07338"/>
    </source>
</evidence>
<accession>A0A4R1NE17</accession>
<dbReference type="Pfam" id="PF07338">
    <property type="entry name" value="YdgH_BhsA-like"/>
    <property type="match status" value="1"/>
</dbReference>
<dbReference type="Proteomes" id="UP000294555">
    <property type="component" value="Unassembled WGS sequence"/>
</dbReference>
<evidence type="ECO:0000256" key="2">
    <source>
        <dbReference type="SAM" id="SignalP"/>
    </source>
</evidence>
<dbReference type="InterPro" id="IPR025543">
    <property type="entry name" value="Dodecin-like"/>
</dbReference>
<keyword evidence="5" id="KW-1185">Reference proteome</keyword>
<reference evidence="4 5" key="1">
    <citation type="submission" date="2019-02" db="EMBL/GenBank/DDBJ databases">
        <title>Investigation of anaerobic lignin degradation for improved lignocellulosic biofuels.</title>
        <authorList>
            <person name="Deangelis K."/>
        </authorList>
    </citation>
    <scope>NUCLEOTIDE SEQUENCE [LARGE SCALE GENOMIC DNA]</scope>
    <source>
        <strain evidence="4 5">159R</strain>
    </source>
</reference>
<comment type="caution">
    <text evidence="4">The sequence shown here is derived from an EMBL/GenBank/DDBJ whole genome shotgun (WGS) entry which is preliminary data.</text>
</comment>
<evidence type="ECO:0000313" key="4">
    <source>
        <dbReference type="EMBL" id="TCL05834.1"/>
    </source>
</evidence>
<protein>
    <submittedName>
        <fullName evidence="4">Multiple stress resistance protein BhsA</fullName>
    </submittedName>
</protein>
<dbReference type="Gene3D" id="3.30.1660.10">
    <property type="entry name" value="Flavin-binding protein dodecin"/>
    <property type="match status" value="1"/>
</dbReference>
<dbReference type="AlphaFoldDB" id="A0A4R1NE17"/>
<sequence>MKTVKMILTAIIFSTVSLSCLAATETTMPHGLTRIGRVTDNSGAGTLSDLQSNLAAKADAAGARYYRIIAAGGNNSYSGAADIYK</sequence>
<dbReference type="InterPro" id="IPR010854">
    <property type="entry name" value="YdgH/BhsA/McbA-like_dom"/>
</dbReference>
<evidence type="ECO:0000256" key="1">
    <source>
        <dbReference type="ARBA" id="ARBA00022729"/>
    </source>
</evidence>
<dbReference type="SUPFAM" id="SSF159871">
    <property type="entry name" value="YdgH-like"/>
    <property type="match status" value="1"/>
</dbReference>
<feature type="domain" description="YdgH/BhsA/McbA-like" evidence="3">
    <location>
        <begin position="32"/>
        <end position="85"/>
    </location>
</feature>
<evidence type="ECO:0000313" key="5">
    <source>
        <dbReference type="Proteomes" id="UP000294555"/>
    </source>
</evidence>
<dbReference type="EMBL" id="SJOI01000001">
    <property type="protein sequence ID" value="TCL05834.1"/>
    <property type="molecule type" value="Genomic_DNA"/>
</dbReference>